<protein>
    <submittedName>
        <fullName evidence="7">3061_t:CDS:1</fullName>
    </submittedName>
</protein>
<comment type="caution">
    <text evidence="7">The sequence shown here is derived from an EMBL/GenBank/DDBJ whole genome shotgun (WGS) entry which is preliminary data.</text>
</comment>
<feature type="compositionally biased region" description="Acidic residues" evidence="6">
    <location>
        <begin position="1420"/>
        <end position="1433"/>
    </location>
</feature>
<dbReference type="PANTHER" id="PTHR32086">
    <property type="entry name" value="FANCONI ANEMIA GROUP D2 PROTEIN"/>
    <property type="match status" value="1"/>
</dbReference>
<dbReference type="Proteomes" id="UP000789901">
    <property type="component" value="Unassembled WGS sequence"/>
</dbReference>
<evidence type="ECO:0000256" key="6">
    <source>
        <dbReference type="SAM" id="MobiDB-lite"/>
    </source>
</evidence>
<comment type="similarity">
    <text evidence="5">Belongs to the Fanconi anemia protein FANCD2 family.</text>
</comment>
<evidence type="ECO:0000256" key="5">
    <source>
        <dbReference type="ARBA" id="ARBA00093456"/>
    </source>
</evidence>
<evidence type="ECO:0000313" key="8">
    <source>
        <dbReference type="Proteomes" id="UP000789901"/>
    </source>
</evidence>
<feature type="compositionally biased region" description="Basic residues" evidence="6">
    <location>
        <begin position="1454"/>
        <end position="1464"/>
    </location>
</feature>
<feature type="non-terminal residue" evidence="7">
    <location>
        <position position="1"/>
    </location>
</feature>
<keyword evidence="4" id="KW-0539">Nucleus</keyword>
<gene>
    <name evidence="7" type="ORF">GMARGA_LOCUS11514</name>
</gene>
<evidence type="ECO:0000256" key="1">
    <source>
        <dbReference type="ARBA" id="ARBA00004123"/>
    </source>
</evidence>
<dbReference type="InterPro" id="IPR029448">
    <property type="entry name" value="FANCD2"/>
</dbReference>
<feature type="region of interest" description="Disordered" evidence="6">
    <location>
        <begin position="1344"/>
        <end position="1464"/>
    </location>
</feature>
<accession>A0ABN7UWF5</accession>
<evidence type="ECO:0000313" key="7">
    <source>
        <dbReference type="EMBL" id="CAG8691046.1"/>
    </source>
</evidence>
<name>A0ABN7UWF5_GIGMA</name>
<feature type="compositionally biased region" description="Low complexity" evidence="6">
    <location>
        <begin position="1444"/>
        <end position="1453"/>
    </location>
</feature>
<sequence length="1464" mass="166686">AGLKLESHVEGVHELSIYQSPFKLLVAGVKLDKLLNLAVEPSIFRFNLIQKIKSHPQYPDKVIDMFLNALQEYLSLDDEKFKACLQPPSVNGKSIYDSTSDSLIRILLSIDFFQTTLVDQLLERLPTFISESDHDIIESPIPQLILKQLKWLDNVVNPPQLTEKILEMIPITPLGIQKEIITSLPDIIIDSEQKAVIRELIKLIDSDYRLIVPILDALPHFTLEEDLMCNVQKTVFDRLESADLDDLAVVVKFLLQTSSPDDAYNVVQQIREKVDFHSIGELQNEALNSKKHQKRKKEQIPEALILDSIKLGIDIHKFVKDAWLKAISDVNITKNHKIIDILILLILHSIPSTKKKVETIFHKKIVGGLFTPDLLENTIKYHFEGLREYFSDILLLSECLLRSSQQQTTVSRAACTLYRSAFLVFEPYQQQEIVASLVTHIGCGSPIEIESALSVLSHLVRIDIKKMSRFAIFVKGLLDYLDNLNIDQIRILFDVISKLVYEDANYDGSNGGLLAEFSIVIQKQLSNPNEKYKQIGVIGALALVQTLGSTQNTGNPNHEKMISTAIESFSKIERYCARSMTCLAFAYDELAWFISNGMLELSLVDWIYTKVENMFSDTYIIDNDDLAKLREDHYYLKEMPIEVWFGADSNTDDSLKFNVYPMLCEPHVSQELRMQHLFKRDHIICCCSMLRLVQACLKVKGGSLTEIGALLSTGLLLYEKVDIERMKSDDYSKLIRETACDALFYSINWCRELVNDFWGSDVDNQKNVISKLRHVIELEKLLNDLLEITPSFQPFGFTTPTPTKNVKSNTVSVVVGSMPKNFIKTGATVRRSGVSKSKIISTRRSEVEKDDEQNKGTSESSNCTPKFASVSDLRPLMRELVLPVFGMLKYGNIKNSTNDNESTKMVDDAQLRPAEIVYLLEDLKRKLDFKLSSPVSNVPFFAKKSKKAELGNNSDGFALIARQASLDIVKQVSLDYVPHLLRQLDLICEELNPTDDVIIEDDVEETLQRCLQLILEIIHRLLCWTELRSLDNKETLITVLKQLCPKALSSVPKFTLVQSEVLQQTANETFQYLHNFASRLPTANLAILLHKILKIIAGFAPISSELFAKSGEVARNFASRTWDDINKLDSESIIYLVRNDIRHSSNPIDRIKFYAIDILPSLESRNDNITESYPLLNRNTFPHFYKALFIELVEVLQEFRPGNFNTIDETLAHISNTVECLQKLVSFIRINHKRNVLSVTLKYGRSFIDTFLKQMLPLMDKHFNSYRDEILNIFKTFQMSTRNLQALCNHVKVNKESQLSAMVPLVKKSLEIVIFQVKGLIQHNGLPLSTFFLGELKHRDIDGREVESDDQKDDSSQKDDVNSVLDEDYDDDGDDKDVENIEEEEEEENNDAEDDDNESSVNATDAEEIYSSKRKRFILDEAEEDNDLEDSDNESTRSSKKSRASSSASSSASTKKRASRRKVK</sequence>
<feature type="compositionally biased region" description="Acidic residues" evidence="6">
    <location>
        <begin position="1365"/>
        <end position="1398"/>
    </location>
</feature>
<feature type="region of interest" description="Disordered" evidence="6">
    <location>
        <begin position="834"/>
        <end position="863"/>
    </location>
</feature>
<dbReference type="EMBL" id="CAJVQB010006758">
    <property type="protein sequence ID" value="CAG8691046.1"/>
    <property type="molecule type" value="Genomic_DNA"/>
</dbReference>
<proteinExistence type="inferred from homology"/>
<comment type="subcellular location">
    <subcellularLocation>
        <location evidence="1">Nucleus</location>
    </subcellularLocation>
</comment>
<reference evidence="7 8" key="1">
    <citation type="submission" date="2021-06" db="EMBL/GenBank/DDBJ databases">
        <authorList>
            <person name="Kallberg Y."/>
            <person name="Tangrot J."/>
            <person name="Rosling A."/>
        </authorList>
    </citation>
    <scope>NUCLEOTIDE SEQUENCE [LARGE SCALE GENOMIC DNA]</scope>
    <source>
        <strain evidence="7 8">120-4 pot B 10/14</strain>
    </source>
</reference>
<evidence type="ECO:0000256" key="3">
    <source>
        <dbReference type="ARBA" id="ARBA00022843"/>
    </source>
</evidence>
<evidence type="ECO:0000256" key="2">
    <source>
        <dbReference type="ARBA" id="ARBA00022499"/>
    </source>
</evidence>
<dbReference type="PANTHER" id="PTHR32086:SF0">
    <property type="entry name" value="FANCONI ANEMIA GROUP D2 PROTEIN"/>
    <property type="match status" value="1"/>
</dbReference>
<organism evidence="7 8">
    <name type="scientific">Gigaspora margarita</name>
    <dbReference type="NCBI Taxonomy" id="4874"/>
    <lineage>
        <taxon>Eukaryota</taxon>
        <taxon>Fungi</taxon>
        <taxon>Fungi incertae sedis</taxon>
        <taxon>Mucoromycota</taxon>
        <taxon>Glomeromycotina</taxon>
        <taxon>Glomeromycetes</taxon>
        <taxon>Diversisporales</taxon>
        <taxon>Gigasporaceae</taxon>
        <taxon>Gigaspora</taxon>
    </lineage>
</organism>
<keyword evidence="3" id="KW-0832">Ubl conjugation</keyword>
<evidence type="ECO:0000256" key="4">
    <source>
        <dbReference type="ARBA" id="ARBA00023242"/>
    </source>
</evidence>
<keyword evidence="8" id="KW-1185">Reference proteome</keyword>
<keyword evidence="2" id="KW-1017">Isopeptide bond</keyword>
<dbReference type="Pfam" id="PF14631">
    <property type="entry name" value="FancD2"/>
    <property type="match status" value="1"/>
</dbReference>